<evidence type="ECO:0000256" key="4">
    <source>
        <dbReference type="ARBA" id="ARBA00022692"/>
    </source>
</evidence>
<dbReference type="PANTHER" id="PTHR43266:SF2">
    <property type="entry name" value="MAJOR FACILITATOR SUPERFAMILY (MFS) PROFILE DOMAIN-CONTAINING PROTEIN"/>
    <property type="match status" value="1"/>
</dbReference>
<keyword evidence="5 7" id="KW-1133">Transmembrane helix</keyword>
<comment type="subcellular location">
    <subcellularLocation>
        <location evidence="1">Cell membrane</location>
        <topology evidence="1">Multi-pass membrane protein</topology>
    </subcellularLocation>
</comment>
<feature type="transmembrane region" description="Helical" evidence="7">
    <location>
        <begin position="262"/>
        <end position="281"/>
    </location>
</feature>
<comment type="caution">
    <text evidence="8">The sequence shown here is derived from an EMBL/GenBank/DDBJ whole genome shotgun (WGS) entry which is preliminary data.</text>
</comment>
<gene>
    <name evidence="8" type="ORF">EQG79_28235</name>
</gene>
<dbReference type="CDD" id="cd06173">
    <property type="entry name" value="MFS_MefA_like"/>
    <property type="match status" value="1"/>
</dbReference>
<dbReference type="InterPro" id="IPR036259">
    <property type="entry name" value="MFS_trans_sf"/>
</dbReference>
<feature type="transmembrane region" description="Helical" evidence="7">
    <location>
        <begin position="288"/>
        <end position="306"/>
    </location>
</feature>
<keyword evidence="4 7" id="KW-0812">Transmembrane</keyword>
<evidence type="ECO:0000313" key="8">
    <source>
        <dbReference type="EMBL" id="RYC66727.1"/>
    </source>
</evidence>
<dbReference type="RefSeq" id="WP_129606180.1">
    <property type="nucleotide sequence ID" value="NZ_SBLB01000012.1"/>
</dbReference>
<evidence type="ECO:0000256" key="3">
    <source>
        <dbReference type="ARBA" id="ARBA00022475"/>
    </source>
</evidence>
<dbReference type="AlphaFoldDB" id="A0A4Q2UCH7"/>
<keyword evidence="2" id="KW-0813">Transport</keyword>
<dbReference type="Pfam" id="PF05977">
    <property type="entry name" value="MFS_3"/>
    <property type="match status" value="1"/>
</dbReference>
<feature type="transmembrane region" description="Helical" evidence="7">
    <location>
        <begin position="231"/>
        <end position="256"/>
    </location>
</feature>
<evidence type="ECO:0000313" key="9">
    <source>
        <dbReference type="Proteomes" id="UP000290407"/>
    </source>
</evidence>
<feature type="transmembrane region" description="Helical" evidence="7">
    <location>
        <begin position="48"/>
        <end position="71"/>
    </location>
</feature>
<sequence>MQTVLAPFSSLRNKPFARLYTAETISLLGDAFTWVGIALLAYDLAKQQAASILAIALTLRVSAFIVFAPLAGVWADRYPRRTILIVTHLGRMIVVSLFPFVTETWQVYGLIIGLNIFNAFFTPAYKATIPQFVTGGTDSKQAIALSNATYQLLGVLGPGLAGALAGLLGVQQIFWLDAISFLLAGILIATLPRSAWTRLPLPTASAETTTWQGIRNGTQWLFRQPAIRFSLLMEFIAALAGAQILVNTVGLVKGIMGQDDQHYGWVMSGFGVGATLAAFGVSRLTQRFRLPTIALFGALIASLAILPAQEVSLIGLLILWAIAGMGQSLAEMPNQFLIAERIPPAEQGRVYGAHFAWSHTWWAIGYPLAGWLGSRFTPQTFWIGGLIAMTCWLAATVALKRTT</sequence>
<dbReference type="PANTHER" id="PTHR43266">
    <property type="entry name" value="MACROLIDE-EFFLUX PROTEIN"/>
    <property type="match status" value="1"/>
</dbReference>
<evidence type="ECO:0000256" key="1">
    <source>
        <dbReference type="ARBA" id="ARBA00004651"/>
    </source>
</evidence>
<evidence type="ECO:0000256" key="2">
    <source>
        <dbReference type="ARBA" id="ARBA00022448"/>
    </source>
</evidence>
<protein>
    <submittedName>
        <fullName evidence="8">MFS transporter</fullName>
    </submittedName>
</protein>
<dbReference type="EMBL" id="SBLB01000012">
    <property type="protein sequence ID" value="RYC66727.1"/>
    <property type="molecule type" value="Genomic_DNA"/>
</dbReference>
<keyword evidence="3" id="KW-1003">Cell membrane</keyword>
<keyword evidence="9" id="KW-1185">Reference proteome</keyword>
<feature type="transmembrane region" description="Helical" evidence="7">
    <location>
        <begin position="148"/>
        <end position="167"/>
    </location>
</feature>
<organism evidence="8 9">
    <name type="scientific">Spirosoma sordidisoli</name>
    <dbReference type="NCBI Taxonomy" id="2502893"/>
    <lineage>
        <taxon>Bacteria</taxon>
        <taxon>Pseudomonadati</taxon>
        <taxon>Bacteroidota</taxon>
        <taxon>Cytophagia</taxon>
        <taxon>Cytophagales</taxon>
        <taxon>Cytophagaceae</taxon>
        <taxon>Spirosoma</taxon>
    </lineage>
</organism>
<reference evidence="8 9" key="1">
    <citation type="submission" date="2019-01" db="EMBL/GenBank/DDBJ databases">
        <title>Spirosoma flava sp. nov., a propanil-degrading bacterium isolated from herbicide-contaminated soil.</title>
        <authorList>
            <person name="Zhang L."/>
            <person name="Jiang J.-D."/>
        </authorList>
    </citation>
    <scope>NUCLEOTIDE SEQUENCE [LARGE SCALE GENOMIC DNA]</scope>
    <source>
        <strain evidence="8 9">TY50</strain>
    </source>
</reference>
<feature type="transmembrane region" description="Helical" evidence="7">
    <location>
        <begin position="381"/>
        <end position="399"/>
    </location>
</feature>
<dbReference type="InterPro" id="IPR010290">
    <property type="entry name" value="TM_effector"/>
</dbReference>
<dbReference type="SUPFAM" id="SSF103473">
    <property type="entry name" value="MFS general substrate transporter"/>
    <property type="match status" value="1"/>
</dbReference>
<proteinExistence type="predicted"/>
<keyword evidence="6 7" id="KW-0472">Membrane</keyword>
<dbReference type="Gene3D" id="1.20.1250.20">
    <property type="entry name" value="MFS general substrate transporter like domains"/>
    <property type="match status" value="1"/>
</dbReference>
<evidence type="ECO:0000256" key="5">
    <source>
        <dbReference type="ARBA" id="ARBA00022989"/>
    </source>
</evidence>
<dbReference type="Proteomes" id="UP000290407">
    <property type="component" value="Unassembled WGS sequence"/>
</dbReference>
<accession>A0A4Q2UCH7</accession>
<evidence type="ECO:0000256" key="7">
    <source>
        <dbReference type="SAM" id="Phobius"/>
    </source>
</evidence>
<evidence type="ECO:0000256" key="6">
    <source>
        <dbReference type="ARBA" id="ARBA00023136"/>
    </source>
</evidence>
<dbReference type="GO" id="GO:0005886">
    <property type="term" value="C:plasma membrane"/>
    <property type="evidence" value="ECO:0007669"/>
    <property type="project" value="UniProtKB-SubCell"/>
</dbReference>
<name>A0A4Q2UCH7_9BACT</name>
<feature type="transmembrane region" description="Helical" evidence="7">
    <location>
        <begin position="20"/>
        <end position="42"/>
    </location>
</feature>